<name>A0ABS9IH81_9FLAO</name>
<organism evidence="1 2">
    <name type="scientific">Flaviramulus multivorans</name>
    <dbReference type="NCBI Taxonomy" id="1304750"/>
    <lineage>
        <taxon>Bacteria</taxon>
        <taxon>Pseudomonadati</taxon>
        <taxon>Bacteroidota</taxon>
        <taxon>Flavobacteriia</taxon>
        <taxon>Flavobacteriales</taxon>
        <taxon>Flavobacteriaceae</taxon>
        <taxon>Flaviramulus</taxon>
    </lineage>
</organism>
<keyword evidence="2" id="KW-1185">Reference proteome</keyword>
<comment type="caution">
    <text evidence="1">The sequence shown here is derived from an EMBL/GenBank/DDBJ whole genome shotgun (WGS) entry which is preliminary data.</text>
</comment>
<dbReference type="RefSeq" id="WP_237230812.1">
    <property type="nucleotide sequence ID" value="NZ_JAKKDV010000002.1"/>
</dbReference>
<protein>
    <submittedName>
        <fullName evidence="1">Uncharacterized protein</fullName>
    </submittedName>
</protein>
<proteinExistence type="predicted"/>
<dbReference type="EMBL" id="JAKKDV010000002">
    <property type="protein sequence ID" value="MCF7560128.1"/>
    <property type="molecule type" value="Genomic_DNA"/>
</dbReference>
<evidence type="ECO:0000313" key="2">
    <source>
        <dbReference type="Proteomes" id="UP001200022"/>
    </source>
</evidence>
<reference evidence="1 2" key="1">
    <citation type="submission" date="2022-01" db="EMBL/GenBank/DDBJ databases">
        <title>Draft genome sequence of Sabulilitoribacter multivorans KCTC 32326.</title>
        <authorList>
            <person name="Oh J.-S."/>
        </authorList>
    </citation>
    <scope>NUCLEOTIDE SEQUENCE [LARGE SCALE GENOMIC DNA]</scope>
    <source>
        <strain evidence="1 2">M-M16</strain>
    </source>
</reference>
<gene>
    <name evidence="1" type="ORF">L3X39_05710</name>
</gene>
<evidence type="ECO:0000313" key="1">
    <source>
        <dbReference type="EMBL" id="MCF7560128.1"/>
    </source>
</evidence>
<sequence length="151" mass="17914">MAKIEKGDVFKIKTKIGFGFLQFIDKTIDRTHYIRVLDFISQNGLISQEDVDKKERWCTEFILNIAFRRRLVEKVGNFKIPNNFRIARFARSKHIIGENINGWNIVDRNTLKLIFKEVLSDKELLLSPHGIMNDTYIIERLQEGWTLEDWK</sequence>
<accession>A0ABS9IH81</accession>
<dbReference type="Proteomes" id="UP001200022">
    <property type="component" value="Unassembled WGS sequence"/>
</dbReference>